<evidence type="ECO:0000256" key="1">
    <source>
        <dbReference type="SAM" id="MobiDB-lite"/>
    </source>
</evidence>
<feature type="compositionally biased region" description="Low complexity" evidence="1">
    <location>
        <begin position="519"/>
        <end position="566"/>
    </location>
</feature>
<keyword evidence="3" id="KW-1185">Reference proteome</keyword>
<feature type="region of interest" description="Disordered" evidence="1">
    <location>
        <begin position="668"/>
        <end position="708"/>
    </location>
</feature>
<evidence type="ECO:0000313" key="3">
    <source>
        <dbReference type="Proteomes" id="UP000756921"/>
    </source>
</evidence>
<feature type="region of interest" description="Disordered" evidence="1">
    <location>
        <begin position="74"/>
        <end position="94"/>
    </location>
</feature>
<protein>
    <submittedName>
        <fullName evidence="2">Uncharacterized protein</fullName>
    </submittedName>
</protein>
<proteinExistence type="predicted"/>
<feature type="region of interest" description="Disordered" evidence="1">
    <location>
        <begin position="177"/>
        <end position="238"/>
    </location>
</feature>
<dbReference type="Proteomes" id="UP000756921">
    <property type="component" value="Unassembled WGS sequence"/>
</dbReference>
<organism evidence="2 3">
    <name type="scientific">Paraphaeosphaeria minitans</name>
    <dbReference type="NCBI Taxonomy" id="565426"/>
    <lineage>
        <taxon>Eukaryota</taxon>
        <taxon>Fungi</taxon>
        <taxon>Dikarya</taxon>
        <taxon>Ascomycota</taxon>
        <taxon>Pezizomycotina</taxon>
        <taxon>Dothideomycetes</taxon>
        <taxon>Pleosporomycetidae</taxon>
        <taxon>Pleosporales</taxon>
        <taxon>Massarineae</taxon>
        <taxon>Didymosphaeriaceae</taxon>
        <taxon>Paraphaeosphaeria</taxon>
    </lineage>
</organism>
<dbReference type="AlphaFoldDB" id="A0A9P6G6M2"/>
<sequence>MAFRTGPYFDSSRFVKRAGIQHRPAKLRLLDNNDMHKPTFIKNDRRYRPVDEVPKWVKSPTGLNLIAGTKRHHDTIDGGQEKIDGDYENDETHPRKKHLKEEEWAILKYSKPLLCCIEFLVSWTPARLEQRRKEWERKILTEEMEHLRDLQEQLKKHPDYIIVNGCRLHPADAGYVIGSPTTSSSSSVSSEGPTTPSHTTEQGTRTSPKKSLKRPLPSDDGDDDTNRPPKPSGGAGISYTQTITSYMRTPTPTQLGVHKIDLPGGLTHLTGPPIHMQPVDMEGYKARLPLRDDLGRLVDKKGRLVKEQGLLINAKGQLVDKKRRRIPKLSGDKLPGEPITLVRKPLGQPLPPTKPLKKPQLVDEYGRFMDEQGRLVDEKGRLVNSKGQLIDKRGYLVDESRRSPAHLLGEKNPSPTKRPRTPKVRPPRPQATKPQAPSVEEGLEGSYKPRVSPKKTHTTNYQAPSFEWVPDRPPTPSDKFPPPQTPEYEVPVVEEPQRCATSVFEDEKQSVAYNPHSPPQQSQSPQLQPQSPLQHQAQSPPQNQPQSSMYQPQSPQREPQSPTPIAIKPPTPRPPFPEDVVAGEPRSEDDIPATWLQQQSHAQLEPPAVEPNFEQANTNPFSEMVKNMSAVWPAIANPFSQTANTATAPTVDPTSFLDNIIVPPEALLKTQRPDRVPFVDEDEQQEKKDNKNKKNKSKPKPVDKRTPNEMFLAKEEDYAPLPPRTRIIGTPRGCYGLKLAPDMVRGEDLPLPDLNRILGPLTLADRTEYSQPQKCRVNNPSCQKLGAKYNTFKTGRELREHEATHDSCMFGAFGPAGSMGDDMQPVPISPEKKERLLRERELERRPFPVDRTQLALEQSGQEARQRAEREKKTKERAERLLTEGDLLEEMSQEEFDAQFIDDDVAAPALEGVDTDEEGMTGEKYQQQLLNETLGDEAPDPNLQQTYAENVVNEEPMTAEDYQRLLDEYVLNQAQRNSGFFQ</sequence>
<accession>A0A9P6G6M2</accession>
<feature type="compositionally biased region" description="Basic residues" evidence="1">
    <location>
        <begin position="690"/>
        <end position="699"/>
    </location>
</feature>
<dbReference type="EMBL" id="WJXW01000016">
    <property type="protein sequence ID" value="KAF9729678.1"/>
    <property type="molecule type" value="Genomic_DNA"/>
</dbReference>
<reference evidence="2" key="1">
    <citation type="journal article" date="2020" name="Mol. Plant Microbe Interact.">
        <title>Genome Sequence of the Biocontrol Agent Coniothyrium minitans strain Conio (IMI 134523).</title>
        <authorList>
            <person name="Patel D."/>
            <person name="Shittu T.A."/>
            <person name="Baroncelli R."/>
            <person name="Muthumeenakshi S."/>
            <person name="Osborne T.H."/>
            <person name="Janganan T.K."/>
            <person name="Sreenivasaprasad S."/>
        </authorList>
    </citation>
    <scope>NUCLEOTIDE SEQUENCE</scope>
    <source>
        <strain evidence="2">Conio</strain>
    </source>
</reference>
<feature type="region of interest" description="Disordered" evidence="1">
    <location>
        <begin position="837"/>
        <end position="876"/>
    </location>
</feature>
<feature type="region of interest" description="Disordered" evidence="1">
    <location>
        <begin position="337"/>
        <end position="358"/>
    </location>
</feature>
<evidence type="ECO:0000313" key="2">
    <source>
        <dbReference type="EMBL" id="KAF9729678.1"/>
    </source>
</evidence>
<feature type="compositionally biased region" description="Basic and acidic residues" evidence="1">
    <location>
        <begin position="863"/>
        <end position="876"/>
    </location>
</feature>
<name>A0A9P6G6M2_9PLEO</name>
<feature type="compositionally biased region" description="Pro residues" evidence="1">
    <location>
        <begin position="471"/>
        <end position="485"/>
    </location>
</feature>
<feature type="compositionally biased region" description="Low complexity" evidence="1">
    <location>
        <begin position="179"/>
        <end position="197"/>
    </location>
</feature>
<feature type="compositionally biased region" description="Basic and acidic residues" evidence="1">
    <location>
        <begin position="837"/>
        <end position="848"/>
    </location>
</feature>
<dbReference type="OrthoDB" id="3937590at2759"/>
<feature type="region of interest" description="Disordered" evidence="1">
    <location>
        <begin position="394"/>
        <end position="615"/>
    </location>
</feature>
<comment type="caution">
    <text evidence="2">The sequence shown here is derived from an EMBL/GenBank/DDBJ whole genome shotgun (WGS) entry which is preliminary data.</text>
</comment>
<feature type="compositionally biased region" description="Basic residues" evidence="1">
    <location>
        <begin position="417"/>
        <end position="426"/>
    </location>
</feature>
<feature type="compositionally biased region" description="Pro residues" evidence="1">
    <location>
        <begin position="567"/>
        <end position="577"/>
    </location>
</feature>
<gene>
    <name evidence="2" type="ORF">PMIN01_12542</name>
</gene>